<evidence type="ECO:0000256" key="3">
    <source>
        <dbReference type="ARBA" id="ARBA00022568"/>
    </source>
</evidence>
<keyword evidence="8 14" id="KW-1133">Transmembrane helix</keyword>
<evidence type="ECO:0000256" key="7">
    <source>
        <dbReference type="ARBA" id="ARBA00022882"/>
    </source>
</evidence>
<dbReference type="InterPro" id="IPR005821">
    <property type="entry name" value="Ion_trans_dom"/>
</dbReference>
<comment type="caution">
    <text evidence="16">The sequence shown here is derived from an EMBL/GenBank/DDBJ whole genome shotgun (WGS) entry which is preliminary data.</text>
</comment>
<keyword evidence="6" id="KW-0106">Calcium</keyword>
<dbReference type="InterPro" id="IPR011009">
    <property type="entry name" value="Kinase-like_dom_sf"/>
</dbReference>
<evidence type="ECO:0000256" key="2">
    <source>
        <dbReference type="ARBA" id="ARBA00022448"/>
    </source>
</evidence>
<feature type="transmembrane region" description="Helical" evidence="14">
    <location>
        <begin position="1260"/>
        <end position="1283"/>
    </location>
</feature>
<name>A0A9P7K9R8_9AGAR</name>
<dbReference type="GO" id="GO:0005524">
    <property type="term" value="F:ATP binding"/>
    <property type="evidence" value="ECO:0007669"/>
    <property type="project" value="InterPro"/>
</dbReference>
<feature type="transmembrane region" description="Helical" evidence="14">
    <location>
        <begin position="1340"/>
        <end position="1363"/>
    </location>
</feature>
<dbReference type="InterPro" id="IPR050599">
    <property type="entry name" value="VDCC_alpha-1_subunit"/>
</dbReference>
<keyword evidence="10 14" id="KW-0472">Membrane</keyword>
<evidence type="ECO:0000313" key="17">
    <source>
        <dbReference type="Proteomes" id="UP000775547"/>
    </source>
</evidence>
<keyword evidence="4" id="KW-0107">Calcium channel</keyword>
<dbReference type="Gene3D" id="1.20.120.350">
    <property type="entry name" value="Voltage-gated potassium channels. Chain C"/>
    <property type="match status" value="3"/>
</dbReference>
<dbReference type="SUPFAM" id="SSF56112">
    <property type="entry name" value="Protein kinase-like (PK-like)"/>
    <property type="match status" value="1"/>
</dbReference>
<evidence type="ECO:0000256" key="9">
    <source>
        <dbReference type="ARBA" id="ARBA00023065"/>
    </source>
</evidence>
<proteinExistence type="predicted"/>
<evidence type="ECO:0000256" key="12">
    <source>
        <dbReference type="ARBA" id="ARBA00023303"/>
    </source>
</evidence>
<keyword evidence="12" id="KW-0407">Ion channel</keyword>
<dbReference type="GO" id="GO:0005891">
    <property type="term" value="C:voltage-gated calcium channel complex"/>
    <property type="evidence" value="ECO:0007669"/>
    <property type="project" value="TreeGrafter"/>
</dbReference>
<feature type="compositionally biased region" description="Basic and acidic residues" evidence="13">
    <location>
        <begin position="196"/>
        <end position="205"/>
    </location>
</feature>
<dbReference type="Gene3D" id="1.10.287.70">
    <property type="match status" value="3"/>
</dbReference>
<feature type="compositionally biased region" description="Polar residues" evidence="13">
    <location>
        <begin position="471"/>
        <end position="483"/>
    </location>
</feature>
<dbReference type="InterPro" id="IPR027359">
    <property type="entry name" value="Volt_channel_dom_sf"/>
</dbReference>
<dbReference type="GO" id="GO:0004672">
    <property type="term" value="F:protein kinase activity"/>
    <property type="evidence" value="ECO:0007669"/>
    <property type="project" value="InterPro"/>
</dbReference>
<dbReference type="Pfam" id="PF00520">
    <property type="entry name" value="Ion_trans"/>
    <property type="match status" value="3"/>
</dbReference>
<keyword evidence="9" id="KW-0406">Ion transport</keyword>
<dbReference type="EMBL" id="JABCKV010000322">
    <property type="protein sequence ID" value="KAG5641384.1"/>
    <property type="molecule type" value="Genomic_DNA"/>
</dbReference>
<dbReference type="PROSITE" id="PS00109">
    <property type="entry name" value="PROTEIN_KINASE_TYR"/>
    <property type="match status" value="1"/>
</dbReference>
<feature type="transmembrane region" description="Helical" evidence="14">
    <location>
        <begin position="618"/>
        <end position="637"/>
    </location>
</feature>
<feature type="transmembrane region" description="Helical" evidence="14">
    <location>
        <begin position="715"/>
        <end position="732"/>
    </location>
</feature>
<dbReference type="Gene3D" id="1.10.510.10">
    <property type="entry name" value="Transferase(Phosphotransferase) domain 1"/>
    <property type="match status" value="1"/>
</dbReference>
<dbReference type="InterPro" id="IPR000719">
    <property type="entry name" value="Prot_kinase_dom"/>
</dbReference>
<feature type="domain" description="Protein kinase" evidence="15">
    <location>
        <begin position="1"/>
        <end position="242"/>
    </location>
</feature>
<feature type="region of interest" description="Disordered" evidence="13">
    <location>
        <begin position="109"/>
        <end position="220"/>
    </location>
</feature>
<feature type="transmembrane region" description="Helical" evidence="14">
    <location>
        <begin position="885"/>
        <end position="904"/>
    </location>
</feature>
<feature type="transmembrane region" description="Helical" evidence="14">
    <location>
        <begin position="554"/>
        <end position="573"/>
    </location>
</feature>
<keyword evidence="3" id="KW-0109">Calcium transport</keyword>
<keyword evidence="11" id="KW-0325">Glycoprotein</keyword>
<protein>
    <recommendedName>
        <fullName evidence="15">Protein kinase domain-containing protein</fullName>
    </recommendedName>
</protein>
<organism evidence="16 17">
    <name type="scientific">Asterophora parasitica</name>
    <dbReference type="NCBI Taxonomy" id="117018"/>
    <lineage>
        <taxon>Eukaryota</taxon>
        <taxon>Fungi</taxon>
        <taxon>Dikarya</taxon>
        <taxon>Basidiomycota</taxon>
        <taxon>Agaricomycotina</taxon>
        <taxon>Agaricomycetes</taxon>
        <taxon>Agaricomycetidae</taxon>
        <taxon>Agaricales</taxon>
        <taxon>Tricholomatineae</taxon>
        <taxon>Lyophyllaceae</taxon>
        <taxon>Asterophora</taxon>
    </lineage>
</organism>
<sequence length="1558" mass="173075">MALVGIELAKMHAADIIHGDLTTSNMMLRHPASYAANPKVSTQLVLIDFGLSYHSSLVEDKAVDLYVLERAFSSTHPDSQPLFASVLAAYAKQLGKEWLAIGRRLDDALSSSAPTASGSRRALPDPEDLFSSPTDDRSFPFSARYGTQQQTMDPYSNPQAGPSSASLIEPEDDRHREDEDDEAYLTSNMSGNGTEEGYHKTDPERTTATTPHGRRSTVRYSVTASPLKKTGSTILSMSHSFRRASVRVVNLASAGLESQLRIGDGNEPGRGKRLSLEEYEEEPLPDLTKALPIRGRTLGCLEAQSRVRLALFNFLVYPWTEPVILLLIIFNAVVLTIQSALPLTLSTSDGTEVPPRVKGYFHSWEDYALFVLFIVFSLEAFARICVSGFLFDPEVSIGTIFRSPFRGSSRLFPSTPSGNASHALSHTGSIRRGGTITQKLNNMKGTLLRPFALKYQAPNSPYPHAPPPSEVTLTTGDPSSDGLQPTHPIAGKSLNAAQGIHWAIREPQTATFMSRALRSDNSDVISLPFRLSITHAHEKAHRNIPYLRQSWGRIDFIAVMSFWITFILAISGLERGEYHIGIFRALSVIRTARLLTITSGTTTIMHSLKTARPLLTRVAYFVLFAMILLSIIGVQSFKGSLRRSCMLSPTLGEDEIQISDQFCGGYIDPVSLNVTGYVQLDKSLSLSSKGYICPIGQICRELDENPSNNLQSFDAIWFSALQVVIAATTNGWSSVMYQVMDAEYFFSCFFFIISVIVLNFWLINLFVAVITNTFSAIRSETKKSAFGAAPLVPINDDPDDGWTSDATRKARSNLAKVIYGYTQWCWVLLALASLALQATQSVDMNTTHELVLYYGELGITIAFDVEIIIRVLATLPDWRSFFARGNNWLDLVLAIGSSVIQIPVLHNSDAYPWLTIFQLLRFYRVILVIPRMRPLLLAVFGNMYGLANMSLFLVMINYIAALASVQLLRGDLGEDNPKNFGDIWVAFVGIYQVFTSENWTDVLYGAAGGEVRLGQSAITVIFLSAWILFSFPSEVLVLQMFVAVINENFQVAEEAKKGEQASKYWASHNQSHQSSWSRKFNPYRWIKASPVKVKVDNLPANLVLPMQKSLVQDYAVPKYDARSPNAQQPAASTSKPRHYSNKSLNVLERIFAGDTRSNDLPMSTFRQGRAGMGHDDETERHLELLASVNPAAPTSQDLHDVMFERRAQRADFIRDHPTYDKTFWIFSQNNLLRRLCQKVVQPANGERIFGTPHSPIAHPMFQLALLLTVIGGIVTETIATPIYRRNFFLEHGLGVGAWFDVAESVFGFILVLEFIIKVIADGFAFTPNAYLLNIWNILDFLIMIGILVNISTGLIFIGGLSRFTRSLKALRALRLITLIDRMRITFQSLILSGSIRILDAAMLAILYMIPYAVWGLNIFAGKMNLCNDGDATGIADCTGEYTTTLLDDSFGFPVPRVWDIPSPSTEFSFDSFKSSLLILFEIVSLEGWSDVMGAATSITGKDLQPETNSQTFNAVFFIIYNLMGALQDWYRVLDTTAKGMDRSAKTVQKAKALKKAEK</sequence>
<feature type="transmembrane region" description="Helical" evidence="14">
    <location>
        <begin position="323"/>
        <end position="347"/>
    </location>
</feature>
<evidence type="ECO:0000256" key="1">
    <source>
        <dbReference type="ARBA" id="ARBA00004141"/>
    </source>
</evidence>
<feature type="transmembrane region" description="Helical" evidence="14">
    <location>
        <begin position="936"/>
        <end position="963"/>
    </location>
</feature>
<evidence type="ECO:0000256" key="10">
    <source>
        <dbReference type="ARBA" id="ARBA00023136"/>
    </source>
</evidence>
<evidence type="ECO:0000259" key="15">
    <source>
        <dbReference type="PROSITE" id="PS50011"/>
    </source>
</evidence>
<keyword evidence="5 14" id="KW-0812">Transmembrane</keyword>
<feature type="transmembrane region" description="Helical" evidence="14">
    <location>
        <begin position="1384"/>
        <end position="1409"/>
    </location>
</feature>
<feature type="transmembrane region" description="Helical" evidence="14">
    <location>
        <begin position="744"/>
        <end position="770"/>
    </location>
</feature>
<reference evidence="16" key="1">
    <citation type="submission" date="2020-07" db="EMBL/GenBank/DDBJ databases">
        <authorList>
            <person name="Nieuwenhuis M."/>
            <person name="Van De Peppel L.J.J."/>
        </authorList>
    </citation>
    <scope>NUCLEOTIDE SEQUENCE</scope>
    <source>
        <strain evidence="16">AP01</strain>
        <tissue evidence="16">Mycelium</tissue>
    </source>
</reference>
<keyword evidence="2" id="KW-0813">Transport</keyword>
<dbReference type="PROSITE" id="PS50011">
    <property type="entry name" value="PROTEIN_KINASE_DOM"/>
    <property type="match status" value="1"/>
</dbReference>
<feature type="region of interest" description="Disordered" evidence="13">
    <location>
        <begin position="459"/>
        <end position="488"/>
    </location>
</feature>
<evidence type="ECO:0000256" key="14">
    <source>
        <dbReference type="SAM" id="Phobius"/>
    </source>
</evidence>
<evidence type="ECO:0000256" key="4">
    <source>
        <dbReference type="ARBA" id="ARBA00022673"/>
    </source>
</evidence>
<feature type="compositionally biased region" description="Polar residues" evidence="13">
    <location>
        <begin position="145"/>
        <end position="166"/>
    </location>
</feature>
<dbReference type="Proteomes" id="UP000775547">
    <property type="component" value="Unassembled WGS sequence"/>
</dbReference>
<reference evidence="16" key="2">
    <citation type="submission" date="2021-10" db="EMBL/GenBank/DDBJ databases">
        <title>Phylogenomics reveals ancestral predisposition of the termite-cultivated fungus Termitomyces towards a domesticated lifestyle.</title>
        <authorList>
            <person name="Auxier B."/>
            <person name="Grum-Grzhimaylo A."/>
            <person name="Cardenas M.E."/>
            <person name="Lodge J.D."/>
            <person name="Laessoe T."/>
            <person name="Pedersen O."/>
            <person name="Smith M.E."/>
            <person name="Kuyper T.W."/>
            <person name="Franco-Molano E.A."/>
            <person name="Baroni T.J."/>
            <person name="Aanen D.K."/>
        </authorList>
    </citation>
    <scope>NUCLEOTIDE SEQUENCE</scope>
    <source>
        <strain evidence="16">AP01</strain>
        <tissue evidence="16">Mycelium</tissue>
    </source>
</reference>
<feature type="transmembrane region" description="Helical" evidence="14">
    <location>
        <begin position="910"/>
        <end position="929"/>
    </location>
</feature>
<dbReference type="InterPro" id="IPR008266">
    <property type="entry name" value="Tyr_kinase_AS"/>
</dbReference>
<evidence type="ECO:0000256" key="6">
    <source>
        <dbReference type="ARBA" id="ARBA00022837"/>
    </source>
</evidence>
<feature type="transmembrane region" description="Helical" evidence="14">
    <location>
        <begin position="851"/>
        <end position="873"/>
    </location>
</feature>
<feature type="compositionally biased region" description="Pro residues" evidence="13">
    <location>
        <begin position="460"/>
        <end position="469"/>
    </location>
</feature>
<comment type="subcellular location">
    <subcellularLocation>
        <location evidence="1">Membrane</location>
        <topology evidence="1">Multi-pass membrane protein</topology>
    </subcellularLocation>
</comment>
<dbReference type="PANTHER" id="PTHR45628">
    <property type="entry name" value="VOLTAGE-DEPENDENT CALCIUM CHANNEL TYPE A SUBUNIT ALPHA-1"/>
    <property type="match status" value="1"/>
</dbReference>
<gene>
    <name evidence="16" type="ORF">DXG03_005366</name>
</gene>
<dbReference type="SUPFAM" id="SSF81324">
    <property type="entry name" value="Voltage-gated potassium channels"/>
    <property type="match status" value="3"/>
</dbReference>
<evidence type="ECO:0000256" key="5">
    <source>
        <dbReference type="ARBA" id="ARBA00022692"/>
    </source>
</evidence>
<evidence type="ECO:0000256" key="11">
    <source>
        <dbReference type="ARBA" id="ARBA00023180"/>
    </source>
</evidence>
<keyword evidence="7" id="KW-0851">Voltage-gated channel</keyword>
<evidence type="ECO:0000256" key="13">
    <source>
        <dbReference type="SAM" id="MobiDB-lite"/>
    </source>
</evidence>
<feature type="transmembrane region" description="Helical" evidence="14">
    <location>
        <begin position="1295"/>
        <end position="1320"/>
    </location>
</feature>
<accession>A0A9P7K9R8</accession>
<dbReference type="GO" id="GO:0098703">
    <property type="term" value="P:calcium ion import across plasma membrane"/>
    <property type="evidence" value="ECO:0007669"/>
    <property type="project" value="TreeGrafter"/>
</dbReference>
<dbReference type="GO" id="GO:0008331">
    <property type="term" value="F:high voltage-gated calcium channel activity"/>
    <property type="evidence" value="ECO:0007669"/>
    <property type="project" value="TreeGrafter"/>
</dbReference>
<evidence type="ECO:0000256" key="8">
    <source>
        <dbReference type="ARBA" id="ARBA00022989"/>
    </source>
</evidence>
<dbReference type="OrthoDB" id="416585at2759"/>
<feature type="transmembrane region" description="Helical" evidence="14">
    <location>
        <begin position="818"/>
        <end position="839"/>
    </location>
</feature>
<feature type="transmembrane region" description="Helical" evidence="14">
    <location>
        <begin position="367"/>
        <end position="391"/>
    </location>
</feature>
<evidence type="ECO:0000313" key="16">
    <source>
        <dbReference type="EMBL" id="KAG5641384.1"/>
    </source>
</evidence>
<keyword evidence="17" id="KW-1185">Reference proteome</keyword>
<dbReference type="PANTHER" id="PTHR45628:SF7">
    <property type="entry name" value="VOLTAGE-DEPENDENT CALCIUM CHANNEL TYPE A SUBUNIT ALPHA-1"/>
    <property type="match status" value="1"/>
</dbReference>
<feature type="compositionally biased region" description="Polar residues" evidence="13">
    <location>
        <begin position="109"/>
        <end position="118"/>
    </location>
</feature>